<evidence type="ECO:0000313" key="9">
    <source>
        <dbReference type="EMBL" id="SFQ56761.1"/>
    </source>
</evidence>
<feature type="transmembrane region" description="Helical" evidence="7">
    <location>
        <begin position="217"/>
        <end position="237"/>
    </location>
</feature>
<dbReference type="GeneID" id="93710803"/>
<keyword evidence="4 7" id="KW-0812">Transmembrane</keyword>
<dbReference type="Proteomes" id="UP000182762">
    <property type="component" value="Unassembled WGS sequence"/>
</dbReference>
<sequence>MSSKLFRIHVPLLFGLLCLIGGTTWAFQKTGLEGSLPFWSAGMRFLIASILIAGYLFLNRKLSVSKEVLIISILNGLMYFAIPFGSVYWASLYLPSGLVSVLAASISVFALLINRLFKGTPASKGQKMGVILSLFGIIFVFGNQLLIKGDLIELIAMAVILIAMLGSALITIQVQLRIKSLPIMTFNSLSMFSGGTILLILSLILEDGNRTFSGSSLFSLLYLAIVGSVLGFWINIYLLKQWHISKATAHLFISPIIALYVGFIFLDETLNNQIYLGTIFVLIGVIFINLKRKEGDHSTKEIKETSSSSSPK</sequence>
<feature type="transmembrane region" description="Helical" evidence="7">
    <location>
        <begin position="129"/>
        <end position="146"/>
    </location>
</feature>
<feature type="transmembrane region" description="Helical" evidence="7">
    <location>
        <begin position="152"/>
        <end position="172"/>
    </location>
</feature>
<name>A0A1I5ZJX4_9BACI</name>
<reference evidence="9 10" key="1">
    <citation type="submission" date="2016-10" db="EMBL/GenBank/DDBJ databases">
        <authorList>
            <person name="Varghese N."/>
            <person name="Submissions S."/>
        </authorList>
    </citation>
    <scope>NUCLEOTIDE SEQUENCE [LARGE SCALE GENOMIC DNA]</scope>
    <source>
        <strain evidence="9 10">DSM 13796</strain>
    </source>
</reference>
<feature type="transmembrane region" description="Helical" evidence="7">
    <location>
        <begin position="36"/>
        <end position="57"/>
    </location>
</feature>
<feature type="domain" description="EamA" evidence="8">
    <location>
        <begin position="155"/>
        <end position="289"/>
    </location>
</feature>
<dbReference type="InterPro" id="IPR037185">
    <property type="entry name" value="EmrE-like"/>
</dbReference>
<dbReference type="Pfam" id="PF00892">
    <property type="entry name" value="EamA"/>
    <property type="match status" value="2"/>
</dbReference>
<dbReference type="RefSeq" id="WP_061804183.1">
    <property type="nucleotide sequence ID" value="NZ_FOXX01000004.1"/>
</dbReference>
<evidence type="ECO:0000256" key="4">
    <source>
        <dbReference type="ARBA" id="ARBA00022692"/>
    </source>
</evidence>
<feature type="transmembrane region" description="Helical" evidence="7">
    <location>
        <begin position="184"/>
        <end position="205"/>
    </location>
</feature>
<feature type="transmembrane region" description="Helical" evidence="7">
    <location>
        <begin position="249"/>
        <end position="266"/>
    </location>
</feature>
<dbReference type="SUPFAM" id="SSF103481">
    <property type="entry name" value="Multidrug resistance efflux transporter EmrE"/>
    <property type="match status" value="2"/>
</dbReference>
<keyword evidence="5 7" id="KW-1133">Transmembrane helix</keyword>
<evidence type="ECO:0000256" key="6">
    <source>
        <dbReference type="ARBA" id="ARBA00023136"/>
    </source>
</evidence>
<keyword evidence="6 7" id="KW-0472">Membrane</keyword>
<evidence type="ECO:0000313" key="10">
    <source>
        <dbReference type="Proteomes" id="UP000182762"/>
    </source>
</evidence>
<dbReference type="PANTHER" id="PTHR32322">
    <property type="entry name" value="INNER MEMBRANE TRANSPORTER"/>
    <property type="match status" value="1"/>
</dbReference>
<dbReference type="InterPro" id="IPR000620">
    <property type="entry name" value="EamA_dom"/>
</dbReference>
<proteinExistence type="inferred from homology"/>
<evidence type="ECO:0000256" key="1">
    <source>
        <dbReference type="ARBA" id="ARBA00004651"/>
    </source>
</evidence>
<evidence type="ECO:0000256" key="2">
    <source>
        <dbReference type="ARBA" id="ARBA00007362"/>
    </source>
</evidence>
<comment type="similarity">
    <text evidence="2">Belongs to the EamA transporter family.</text>
</comment>
<evidence type="ECO:0000256" key="3">
    <source>
        <dbReference type="ARBA" id="ARBA00022475"/>
    </source>
</evidence>
<protein>
    <submittedName>
        <fullName evidence="9">Permease of the drug/metabolite transporter (DMT) superfamily</fullName>
    </submittedName>
</protein>
<dbReference type="EMBL" id="FOXX01000004">
    <property type="protein sequence ID" value="SFQ56761.1"/>
    <property type="molecule type" value="Genomic_DNA"/>
</dbReference>
<evidence type="ECO:0000256" key="5">
    <source>
        <dbReference type="ARBA" id="ARBA00022989"/>
    </source>
</evidence>
<feature type="transmembrane region" description="Helical" evidence="7">
    <location>
        <begin position="69"/>
        <end position="91"/>
    </location>
</feature>
<dbReference type="InterPro" id="IPR050638">
    <property type="entry name" value="AA-Vitamin_Transporters"/>
</dbReference>
<comment type="caution">
    <text evidence="9">The sequence shown here is derived from an EMBL/GenBank/DDBJ whole genome shotgun (WGS) entry which is preliminary data.</text>
</comment>
<feature type="transmembrane region" description="Helical" evidence="7">
    <location>
        <begin position="272"/>
        <end position="290"/>
    </location>
</feature>
<keyword evidence="10" id="KW-1185">Reference proteome</keyword>
<accession>A0A1I5ZJX4</accession>
<evidence type="ECO:0000256" key="7">
    <source>
        <dbReference type="SAM" id="Phobius"/>
    </source>
</evidence>
<comment type="subcellular location">
    <subcellularLocation>
        <location evidence="1">Cell membrane</location>
        <topology evidence="1">Multi-pass membrane protein</topology>
    </subcellularLocation>
</comment>
<organism evidence="9 10">
    <name type="scientific">Priestia endophytica DSM 13796</name>
    <dbReference type="NCBI Taxonomy" id="1121089"/>
    <lineage>
        <taxon>Bacteria</taxon>
        <taxon>Bacillati</taxon>
        <taxon>Bacillota</taxon>
        <taxon>Bacilli</taxon>
        <taxon>Bacillales</taxon>
        <taxon>Bacillaceae</taxon>
        <taxon>Priestia</taxon>
    </lineage>
</organism>
<feature type="domain" description="EamA" evidence="8">
    <location>
        <begin position="13"/>
        <end position="141"/>
    </location>
</feature>
<keyword evidence="3" id="KW-1003">Cell membrane</keyword>
<dbReference type="PANTHER" id="PTHR32322:SF18">
    <property type="entry name" value="S-ADENOSYLMETHIONINE_S-ADENOSYLHOMOCYSTEINE TRANSPORTER"/>
    <property type="match status" value="1"/>
</dbReference>
<feature type="transmembrane region" description="Helical" evidence="7">
    <location>
        <begin position="97"/>
        <end position="117"/>
    </location>
</feature>
<gene>
    <name evidence="9" type="ORF">SAMN02745910_02141</name>
</gene>
<evidence type="ECO:0000259" key="8">
    <source>
        <dbReference type="Pfam" id="PF00892"/>
    </source>
</evidence>